<organism evidence="1 2">
    <name type="scientific">Panagrolaimus superbus</name>
    <dbReference type="NCBI Taxonomy" id="310955"/>
    <lineage>
        <taxon>Eukaryota</taxon>
        <taxon>Metazoa</taxon>
        <taxon>Ecdysozoa</taxon>
        <taxon>Nematoda</taxon>
        <taxon>Chromadorea</taxon>
        <taxon>Rhabditida</taxon>
        <taxon>Tylenchina</taxon>
        <taxon>Panagrolaimomorpha</taxon>
        <taxon>Panagrolaimoidea</taxon>
        <taxon>Panagrolaimidae</taxon>
        <taxon>Panagrolaimus</taxon>
    </lineage>
</organism>
<name>A0A914YRL6_9BILA</name>
<protein>
    <submittedName>
        <fullName evidence="2">Uncharacterized protein</fullName>
    </submittedName>
</protein>
<evidence type="ECO:0000313" key="2">
    <source>
        <dbReference type="WBParaSite" id="PSU_v2.g20032.t1"/>
    </source>
</evidence>
<dbReference type="AlphaFoldDB" id="A0A914YRL6"/>
<dbReference type="WBParaSite" id="PSU_v2.g20032.t1">
    <property type="protein sequence ID" value="PSU_v2.g20032.t1"/>
    <property type="gene ID" value="PSU_v2.g20032"/>
</dbReference>
<sequence length="216" mass="24846">MPIDNSDGDWMPEIQRNMPKNKSLVVTTSLYANNINQNMLSMFIKNKFYQCEAKYIEIDRQKLTEKEFDFLVGRGNVESCSLREVQILKDDGQSLLIEEIMAKMPKLTDFSSFFINVTNESLEKLQQLSFQNKLLNCQFQGVHNDTVTAQAFCDFIVKNYTPLSTFALCFARGVTTHLFIINLRISMQQLVNNQWKTAESKPKIIISPDESPVPLI</sequence>
<accession>A0A914YRL6</accession>
<keyword evidence="1" id="KW-1185">Reference proteome</keyword>
<dbReference type="Proteomes" id="UP000887577">
    <property type="component" value="Unplaced"/>
</dbReference>
<proteinExistence type="predicted"/>
<evidence type="ECO:0000313" key="1">
    <source>
        <dbReference type="Proteomes" id="UP000887577"/>
    </source>
</evidence>
<reference evidence="2" key="1">
    <citation type="submission" date="2022-11" db="UniProtKB">
        <authorList>
            <consortium name="WormBaseParasite"/>
        </authorList>
    </citation>
    <scope>IDENTIFICATION</scope>
</reference>